<keyword evidence="2" id="KW-1185">Reference proteome</keyword>
<name>A0A7Y9LCF9_9ACTN</name>
<organism evidence="1 2">
    <name type="scientific">Microlunatus parietis</name>
    <dbReference type="NCBI Taxonomy" id="682979"/>
    <lineage>
        <taxon>Bacteria</taxon>
        <taxon>Bacillati</taxon>
        <taxon>Actinomycetota</taxon>
        <taxon>Actinomycetes</taxon>
        <taxon>Propionibacteriales</taxon>
        <taxon>Propionibacteriaceae</taxon>
        <taxon>Microlunatus</taxon>
    </lineage>
</organism>
<dbReference type="InterPro" id="IPR006748">
    <property type="entry name" value="NH2Glyco/OHUrea_AB-resist_kin"/>
</dbReference>
<proteinExistence type="predicted"/>
<evidence type="ECO:0000313" key="2">
    <source>
        <dbReference type="Proteomes" id="UP000569914"/>
    </source>
</evidence>
<keyword evidence="1" id="KW-0808">Transferase</keyword>
<sequence>MLQPETEWRQRVPELVARYAARWELDLGEPFGGGSAAHVVAATTADGQDAVLKLSLPHREARGEAAALRWWAGDGAVRLLREEPADYALLIERCRPGVPLTAAEQPPRTRLTVAAELLARVWRHGIPPPDSGMERLTDVAAEWADLVEERLRQLAPPYDRSLVARGAELLRTLPHTGDREVVVHGDFNPGNVLSAADGSWKIIDPKPMIGDPGYDFSPLLLQVDDPFTHADPAPVLRERVALVAEIVQVPPDRLLAWCLARLVEGALWYADRGEIGPGGDAMDAAAVINELLAGRPR</sequence>
<dbReference type="GO" id="GO:0050300">
    <property type="term" value="F:aminoglycoside 6-kinase activity"/>
    <property type="evidence" value="ECO:0007669"/>
    <property type="project" value="UniProtKB-EC"/>
</dbReference>
<keyword evidence="1" id="KW-0418">Kinase</keyword>
<dbReference type="Pfam" id="PF04655">
    <property type="entry name" value="APH_6_hur"/>
    <property type="match status" value="1"/>
</dbReference>
<dbReference type="AlphaFoldDB" id="A0A7Y9LCF9"/>
<accession>A0A7Y9LCF9</accession>
<dbReference type="Proteomes" id="UP000569914">
    <property type="component" value="Unassembled WGS sequence"/>
</dbReference>
<gene>
    <name evidence="1" type="ORF">BKA15_006118</name>
</gene>
<dbReference type="SUPFAM" id="SSF56112">
    <property type="entry name" value="Protein kinase-like (PK-like)"/>
    <property type="match status" value="1"/>
</dbReference>
<dbReference type="EMBL" id="JACCBU010000001">
    <property type="protein sequence ID" value="NYE74789.1"/>
    <property type="molecule type" value="Genomic_DNA"/>
</dbReference>
<dbReference type="Gene3D" id="3.90.1200.10">
    <property type="match status" value="1"/>
</dbReference>
<comment type="caution">
    <text evidence="1">The sequence shown here is derived from an EMBL/GenBank/DDBJ whole genome shotgun (WGS) entry which is preliminary data.</text>
</comment>
<reference evidence="1 2" key="1">
    <citation type="submission" date="2020-07" db="EMBL/GenBank/DDBJ databases">
        <title>Sequencing the genomes of 1000 actinobacteria strains.</title>
        <authorList>
            <person name="Klenk H.-P."/>
        </authorList>
    </citation>
    <scope>NUCLEOTIDE SEQUENCE [LARGE SCALE GENOMIC DNA]</scope>
    <source>
        <strain evidence="1 2">DSM 22083</strain>
    </source>
</reference>
<dbReference type="RefSeq" id="WP_179757345.1">
    <property type="nucleotide sequence ID" value="NZ_JACCBU010000001.1"/>
</dbReference>
<protein>
    <submittedName>
        <fullName evidence="1">Streptomycin 6-kinase</fullName>
        <ecNumber evidence="1">2.7.1.72</ecNumber>
    </submittedName>
</protein>
<dbReference type="GO" id="GO:0019748">
    <property type="term" value="P:secondary metabolic process"/>
    <property type="evidence" value="ECO:0007669"/>
    <property type="project" value="InterPro"/>
</dbReference>
<dbReference type="InterPro" id="IPR011009">
    <property type="entry name" value="Kinase-like_dom_sf"/>
</dbReference>
<evidence type="ECO:0000313" key="1">
    <source>
        <dbReference type="EMBL" id="NYE74789.1"/>
    </source>
</evidence>
<dbReference type="EC" id="2.7.1.72" evidence="1"/>